<protein>
    <submittedName>
        <fullName evidence="4">Lysozyme inhibitor LprI family protein</fullName>
    </submittedName>
</protein>
<feature type="compositionally biased region" description="Low complexity" evidence="1">
    <location>
        <begin position="50"/>
        <end position="65"/>
    </location>
</feature>
<sequence length="178" mass="19860">MKTAKHLIVFTATLALVIFSGCSTPEQTQASDPTPHIPSTEQQYTPSPSPTLSSPSSAAIASPSPSIVAQAPDVEEDLNCDDPTSQWEMNVCADQAAKEADARLNEVYRQLRVKVSGTPQESRLIEAEKAWIDFRDKDCEFSRRRYDGGTIMPMIYAMCVNDLTQRRTEQLEAYLEEW</sequence>
<gene>
    <name evidence="4" type="ORF">K4A83_11585</name>
</gene>
<dbReference type="RefSeq" id="WP_265264722.1">
    <property type="nucleotide sequence ID" value="NZ_JAIHOM010000049.1"/>
</dbReference>
<evidence type="ECO:0000313" key="5">
    <source>
        <dbReference type="Proteomes" id="UP001526426"/>
    </source>
</evidence>
<feature type="domain" description="Lysozyme inhibitor LprI-like N-terminal" evidence="3">
    <location>
        <begin position="80"/>
        <end position="171"/>
    </location>
</feature>
<dbReference type="InterPro" id="IPR009739">
    <property type="entry name" value="LprI-like_N"/>
</dbReference>
<evidence type="ECO:0000259" key="3">
    <source>
        <dbReference type="Pfam" id="PF07007"/>
    </source>
</evidence>
<proteinExistence type="predicted"/>
<evidence type="ECO:0000256" key="1">
    <source>
        <dbReference type="SAM" id="MobiDB-lite"/>
    </source>
</evidence>
<dbReference type="PANTHER" id="PTHR39176:SF1">
    <property type="entry name" value="PERIPLASMIC PROTEIN"/>
    <property type="match status" value="1"/>
</dbReference>
<feature type="compositionally biased region" description="Polar residues" evidence="1">
    <location>
        <begin position="25"/>
        <end position="45"/>
    </location>
</feature>
<keyword evidence="5" id="KW-1185">Reference proteome</keyword>
<accession>A0ABT3L5Z5</accession>
<dbReference type="EMBL" id="JAIHOM010000049">
    <property type="protein sequence ID" value="MCW6036900.1"/>
    <property type="molecule type" value="Genomic_DNA"/>
</dbReference>
<feature type="region of interest" description="Disordered" evidence="1">
    <location>
        <begin position="25"/>
        <end position="65"/>
    </location>
</feature>
<dbReference type="Gene3D" id="1.20.1270.180">
    <property type="match status" value="1"/>
</dbReference>
<keyword evidence="2" id="KW-0732">Signal</keyword>
<name>A0ABT3L5Z5_9CYAN</name>
<organism evidence="4 5">
    <name type="scientific">Spirulina subsalsa FACHB-351</name>
    <dbReference type="NCBI Taxonomy" id="234711"/>
    <lineage>
        <taxon>Bacteria</taxon>
        <taxon>Bacillati</taxon>
        <taxon>Cyanobacteriota</taxon>
        <taxon>Cyanophyceae</taxon>
        <taxon>Spirulinales</taxon>
        <taxon>Spirulinaceae</taxon>
        <taxon>Spirulina</taxon>
    </lineage>
</organism>
<reference evidence="4 5" key="1">
    <citation type="submission" date="2021-08" db="EMBL/GenBank/DDBJ databases">
        <title>Draft genome sequence of Spirulina subsalsa with high tolerance to salinity and hype-accumulation of phycocyanin.</title>
        <authorList>
            <person name="Pei H."/>
            <person name="Jiang L."/>
        </authorList>
    </citation>
    <scope>NUCLEOTIDE SEQUENCE [LARGE SCALE GENOMIC DNA]</scope>
    <source>
        <strain evidence="4 5">FACHB-351</strain>
    </source>
</reference>
<dbReference type="PROSITE" id="PS51257">
    <property type="entry name" value="PROKAR_LIPOPROTEIN"/>
    <property type="match status" value="1"/>
</dbReference>
<dbReference type="Proteomes" id="UP001526426">
    <property type="component" value="Unassembled WGS sequence"/>
</dbReference>
<feature type="chain" id="PRO_5046429090" evidence="2">
    <location>
        <begin position="31"/>
        <end position="178"/>
    </location>
</feature>
<dbReference type="Pfam" id="PF07007">
    <property type="entry name" value="LprI"/>
    <property type="match status" value="1"/>
</dbReference>
<feature type="signal peptide" evidence="2">
    <location>
        <begin position="1"/>
        <end position="30"/>
    </location>
</feature>
<evidence type="ECO:0000256" key="2">
    <source>
        <dbReference type="SAM" id="SignalP"/>
    </source>
</evidence>
<dbReference type="PANTHER" id="PTHR39176">
    <property type="entry name" value="PERIPLASMIC PROTEIN-RELATED"/>
    <property type="match status" value="1"/>
</dbReference>
<evidence type="ECO:0000313" key="4">
    <source>
        <dbReference type="EMBL" id="MCW6036900.1"/>
    </source>
</evidence>
<comment type="caution">
    <text evidence="4">The sequence shown here is derived from an EMBL/GenBank/DDBJ whole genome shotgun (WGS) entry which is preliminary data.</text>
</comment>